<dbReference type="Proteomes" id="UP001241605">
    <property type="component" value="Chromosome"/>
</dbReference>
<organism evidence="1 2">
    <name type="scientific">Tropicibacter oceani</name>
    <dbReference type="NCBI Taxonomy" id="3058420"/>
    <lineage>
        <taxon>Bacteria</taxon>
        <taxon>Pseudomonadati</taxon>
        <taxon>Pseudomonadota</taxon>
        <taxon>Alphaproteobacteria</taxon>
        <taxon>Rhodobacterales</taxon>
        <taxon>Roseobacteraceae</taxon>
        <taxon>Tropicibacter</taxon>
    </lineage>
</organism>
<sequence length="621" mass="65551">MGILNFKGASLAQDANGQPVPFAEMFVYGAGKSTLSPVFEDEGLTIMKANPIIADALGRFDTSYLVEGAYRVVIRAASGEAALSEHDVVVETSTNNGSLYSFSSVADLESDETLFYSSAASQFRAVPTRIIGVCNGGFSYRIAAEDAADHDLTTAGGVKLYDLKKRSPQAAGSAATNPDGKIVEMDGLQYQVDQNATGAASATQDIGIDGLKPFGKVRAAHFGGDLQRAIHNSGSGEIHLSDETLTIDSLILNRDIRIIGQGRRKSKLIVTGHTTYDGVKAGIVASGNDAAGLASQMRINGVEIDVQTAEAGVVGVLVMRKLHMDEVFVHGAPLDGINFRSGNPNLQAPYFCEFTGVWSKGNGRMGLRLTENCNANRFVNCQFDGNAEHGVHQTVLGLSGVNQAVYNNIFQGGQASYNQMHGFYFQNGSECFINGTYAEYNSQIDGGNPKVGVYKNLKLSSGFARGQFHMGSLGTSTNPEQTLGLNTVTSNMVSVGGHVLTPASGLELGYANVGTGRKVDFHGAGGASHAINFHEGNSIIARLIYDGGPSSPNNEVRMEVTSNNGANWSVLWQGRNNGNLGFFNKSPVPQQSIAGPAVDAASTQALTNSLRSALLNLGLVT</sequence>
<dbReference type="RefSeq" id="WP_282301112.1">
    <property type="nucleotide sequence ID" value="NZ_CP124616.1"/>
</dbReference>
<protein>
    <recommendedName>
        <fullName evidence="3">Right handed beta helix domain-containing protein</fullName>
    </recommendedName>
</protein>
<keyword evidence="2" id="KW-1185">Reference proteome</keyword>
<accession>A0ABY8QKE5</accession>
<gene>
    <name evidence="1" type="ORF">QF118_02715</name>
</gene>
<name>A0ABY8QKE5_9RHOB</name>
<dbReference type="EMBL" id="CP124616">
    <property type="protein sequence ID" value="WGW04478.1"/>
    <property type="molecule type" value="Genomic_DNA"/>
</dbReference>
<evidence type="ECO:0008006" key="3">
    <source>
        <dbReference type="Google" id="ProtNLM"/>
    </source>
</evidence>
<dbReference type="SUPFAM" id="SSF51126">
    <property type="entry name" value="Pectin lyase-like"/>
    <property type="match status" value="1"/>
</dbReference>
<reference evidence="1 2" key="1">
    <citation type="submission" date="2023-05" db="EMBL/GenBank/DDBJ databases">
        <title>YMD87, complete Genome.</title>
        <authorList>
            <person name="Zhang J."/>
            <person name="Xu X."/>
        </authorList>
    </citation>
    <scope>NUCLEOTIDE SEQUENCE [LARGE SCALE GENOMIC DNA]</scope>
    <source>
        <strain evidence="1 2">YMD87</strain>
    </source>
</reference>
<evidence type="ECO:0000313" key="2">
    <source>
        <dbReference type="Proteomes" id="UP001241605"/>
    </source>
</evidence>
<evidence type="ECO:0000313" key="1">
    <source>
        <dbReference type="EMBL" id="WGW04478.1"/>
    </source>
</evidence>
<dbReference type="Gene3D" id="2.160.20.10">
    <property type="entry name" value="Single-stranded right-handed beta-helix, Pectin lyase-like"/>
    <property type="match status" value="1"/>
</dbReference>
<dbReference type="InterPro" id="IPR011050">
    <property type="entry name" value="Pectin_lyase_fold/virulence"/>
</dbReference>
<dbReference type="InterPro" id="IPR012334">
    <property type="entry name" value="Pectin_lyas_fold"/>
</dbReference>
<proteinExistence type="predicted"/>